<dbReference type="CDD" id="cd01171">
    <property type="entry name" value="YXKO-related"/>
    <property type="match status" value="1"/>
</dbReference>
<dbReference type="Proteomes" id="UP000230002">
    <property type="component" value="Unassembled WGS sequence"/>
</dbReference>
<comment type="similarity">
    <text evidence="7">Belongs to the NnrD/CARKD family.</text>
</comment>
<feature type="binding site" evidence="7">
    <location>
        <position position="204"/>
    </location>
    <ligand>
        <name>(6S)-NADPHX</name>
        <dbReference type="ChEBI" id="CHEBI:64076"/>
    </ligand>
</feature>
<dbReference type="InterPro" id="IPR000631">
    <property type="entry name" value="CARKD"/>
</dbReference>
<comment type="caution">
    <text evidence="9">The sequence shown here is derived from an EMBL/GenBank/DDBJ whole genome shotgun (WGS) entry which is preliminary data.</text>
</comment>
<evidence type="ECO:0000256" key="5">
    <source>
        <dbReference type="ARBA" id="ARBA00023239"/>
    </source>
</evidence>
<dbReference type="EMBL" id="AYKW01000056">
    <property type="protein sequence ID" value="PIL24740.1"/>
    <property type="molecule type" value="Genomic_DNA"/>
</dbReference>
<proteinExistence type="inferred from homology"/>
<dbReference type="GO" id="GO:0047453">
    <property type="term" value="F:ATP-dependent NAD(P)H-hydrate dehydratase activity"/>
    <property type="evidence" value="ECO:0007669"/>
    <property type="project" value="UniProtKB-UniRule"/>
</dbReference>
<evidence type="ECO:0000256" key="3">
    <source>
        <dbReference type="ARBA" id="ARBA00022857"/>
    </source>
</evidence>
<feature type="binding site" evidence="7">
    <location>
        <position position="64"/>
    </location>
    <ligand>
        <name>(6S)-NADPHX</name>
        <dbReference type="ChEBI" id="CHEBI:64076"/>
    </ligand>
</feature>
<dbReference type="STRING" id="1077348.A0A2G8RTB6"/>
<keyword evidence="10" id="KW-1185">Reference proteome</keyword>
<name>A0A2G8RTB6_9APHY</name>
<comment type="function">
    <text evidence="7">Catalyzes the dehydration of the S-form of NAD(P)HX at the expense of ATP, which is converted to ADP. Together with NAD(P)HX epimerase, which catalyzes the epimerization of the S- and R-forms, the enzyme allows the repair of both epimers of NAD(P)HX, a damaged form of NAD(P)H that is a result of enzymatic or heat-dependent hydration.</text>
</comment>
<keyword evidence="4 7" id="KW-0520">NAD</keyword>
<comment type="cofactor">
    <cofactor evidence="7">
        <name>Mg(2+)</name>
        <dbReference type="ChEBI" id="CHEBI:18420"/>
    </cofactor>
</comment>
<evidence type="ECO:0000313" key="9">
    <source>
        <dbReference type="EMBL" id="PIL24740.1"/>
    </source>
</evidence>
<feature type="binding site" evidence="7">
    <location>
        <begin position="117"/>
        <end position="123"/>
    </location>
    <ligand>
        <name>(6S)-NADPHX</name>
        <dbReference type="ChEBI" id="CHEBI:64076"/>
    </ligand>
</feature>
<evidence type="ECO:0000313" key="10">
    <source>
        <dbReference type="Proteomes" id="UP000230002"/>
    </source>
</evidence>
<dbReference type="AlphaFoldDB" id="A0A2G8RTB6"/>
<sequence>MAALRYGADLSHVICSPTAAGAIKSYSPDLIVHPVLREEASMDSIKETLSGLLSRLHVLVIGPGLGREDYMLSFAKLALNLAKERGMYVVIDADGLYMVGQDVTVIKGYRRAVLTPNVVEFKRLSELVDIDPDTPAEEQAMRISRALGGVTVLEKGSVDRICTNTGKASKEQAALNQIKEGESTEELVIVDIQGGLKRCGGQGDILSGAVGTFMAWGKCYETGAFGDGSIPPSRIPLLAAVGGSLLTRTASRLTYAKKGRSMVTEDMLSELGHAFEEVFGGGESGAGAPVRDVKL</sequence>
<dbReference type="GO" id="GO:0005524">
    <property type="term" value="F:ATP binding"/>
    <property type="evidence" value="ECO:0007669"/>
    <property type="project" value="UniProtKB-KW"/>
</dbReference>
<keyword evidence="1 7" id="KW-0547">Nucleotide-binding</keyword>
<keyword evidence="7" id="KW-0963">Cytoplasm</keyword>
<evidence type="ECO:0000259" key="8">
    <source>
        <dbReference type="PROSITE" id="PS51383"/>
    </source>
</evidence>
<dbReference type="PANTHER" id="PTHR12592:SF0">
    <property type="entry name" value="ATP-DEPENDENT (S)-NAD(P)H-HYDRATE DEHYDRATASE"/>
    <property type="match status" value="1"/>
</dbReference>
<keyword evidence="7" id="KW-0597">Phosphoprotein</keyword>
<comment type="catalytic activity">
    <reaction evidence="7">
        <text>(6S)-NADHX + ATP = ADP + phosphate + NADH + H(+)</text>
        <dbReference type="Rhea" id="RHEA:19017"/>
        <dbReference type="ChEBI" id="CHEBI:15378"/>
        <dbReference type="ChEBI" id="CHEBI:30616"/>
        <dbReference type="ChEBI" id="CHEBI:43474"/>
        <dbReference type="ChEBI" id="CHEBI:57945"/>
        <dbReference type="ChEBI" id="CHEBI:64074"/>
        <dbReference type="ChEBI" id="CHEBI:456216"/>
        <dbReference type="EC" id="4.2.1.93"/>
    </reaction>
</comment>
<dbReference type="SUPFAM" id="SSF53613">
    <property type="entry name" value="Ribokinase-like"/>
    <property type="match status" value="1"/>
</dbReference>
<dbReference type="GO" id="GO:0110051">
    <property type="term" value="P:metabolite repair"/>
    <property type="evidence" value="ECO:0007669"/>
    <property type="project" value="TreeGrafter"/>
</dbReference>
<dbReference type="Pfam" id="PF01256">
    <property type="entry name" value="Carb_kinase"/>
    <property type="match status" value="2"/>
</dbReference>
<dbReference type="InterPro" id="IPR029056">
    <property type="entry name" value="Ribokinase-like"/>
</dbReference>
<feature type="binding site" evidence="7">
    <location>
        <begin position="194"/>
        <end position="203"/>
    </location>
    <ligand>
        <name>ATP</name>
        <dbReference type="ChEBI" id="CHEBI:30616"/>
    </ligand>
</feature>
<evidence type="ECO:0000256" key="6">
    <source>
        <dbReference type="ARBA" id="ARBA00047472"/>
    </source>
</evidence>
<accession>A0A2G8RTB6</accession>
<evidence type="ECO:0000256" key="2">
    <source>
        <dbReference type="ARBA" id="ARBA00022840"/>
    </source>
</evidence>
<evidence type="ECO:0000256" key="4">
    <source>
        <dbReference type="ARBA" id="ARBA00023027"/>
    </source>
</evidence>
<dbReference type="OrthoDB" id="8110916at2759"/>
<comment type="catalytic activity">
    <reaction evidence="6 7">
        <text>(6S)-NADPHX + ATP = ADP + phosphate + NADPH + H(+)</text>
        <dbReference type="Rhea" id="RHEA:32231"/>
        <dbReference type="ChEBI" id="CHEBI:15378"/>
        <dbReference type="ChEBI" id="CHEBI:30616"/>
        <dbReference type="ChEBI" id="CHEBI:43474"/>
        <dbReference type="ChEBI" id="CHEBI:57783"/>
        <dbReference type="ChEBI" id="CHEBI:64076"/>
        <dbReference type="ChEBI" id="CHEBI:456216"/>
        <dbReference type="EC" id="4.2.1.93"/>
    </reaction>
</comment>
<organism evidence="9 10">
    <name type="scientific">Ganoderma sinense ZZ0214-1</name>
    <dbReference type="NCBI Taxonomy" id="1077348"/>
    <lineage>
        <taxon>Eukaryota</taxon>
        <taxon>Fungi</taxon>
        <taxon>Dikarya</taxon>
        <taxon>Basidiomycota</taxon>
        <taxon>Agaricomycotina</taxon>
        <taxon>Agaricomycetes</taxon>
        <taxon>Polyporales</taxon>
        <taxon>Polyporaceae</taxon>
        <taxon>Ganoderma</taxon>
    </lineage>
</organism>
<gene>
    <name evidence="9" type="ORF">GSI_12626</name>
</gene>
<comment type="subcellular location">
    <subcellularLocation>
        <location evidence="7">Cytoplasm</location>
    </subcellularLocation>
</comment>
<feature type="binding site" evidence="7">
    <location>
        <begin position="155"/>
        <end position="159"/>
    </location>
    <ligand>
        <name>ATP</name>
        <dbReference type="ChEBI" id="CHEBI:30616"/>
    </ligand>
</feature>
<dbReference type="PROSITE" id="PS51383">
    <property type="entry name" value="YJEF_C_3"/>
    <property type="match status" value="1"/>
</dbReference>
<reference evidence="9 10" key="1">
    <citation type="journal article" date="2015" name="Sci. Rep.">
        <title>Chromosome-level genome map provides insights into diverse defense mechanisms in the medicinal fungus Ganoderma sinense.</title>
        <authorList>
            <person name="Zhu Y."/>
            <person name="Xu J."/>
            <person name="Sun C."/>
            <person name="Zhou S."/>
            <person name="Xu H."/>
            <person name="Nelson D.R."/>
            <person name="Qian J."/>
            <person name="Song J."/>
            <person name="Luo H."/>
            <person name="Xiang L."/>
            <person name="Li Y."/>
            <person name="Xu Z."/>
            <person name="Ji A."/>
            <person name="Wang L."/>
            <person name="Lu S."/>
            <person name="Hayward A."/>
            <person name="Sun W."/>
            <person name="Li X."/>
            <person name="Schwartz D.C."/>
            <person name="Wang Y."/>
            <person name="Chen S."/>
        </authorList>
    </citation>
    <scope>NUCLEOTIDE SEQUENCE [LARGE SCALE GENOMIC DNA]</scope>
    <source>
        <strain evidence="9 10">ZZ0214-1</strain>
    </source>
</reference>
<keyword evidence="5 7" id="KW-0456">Lyase</keyword>
<protein>
    <recommendedName>
        <fullName evidence="7">ATP-dependent (S)-NAD(P)H-hydrate dehydratase</fullName>
        <ecNumber evidence="7">4.2.1.93</ecNumber>
    </recommendedName>
    <alternativeName>
        <fullName evidence="7">ATP-dependent NAD(P)HX dehydratase</fullName>
    </alternativeName>
</protein>
<evidence type="ECO:0000256" key="1">
    <source>
        <dbReference type="ARBA" id="ARBA00022741"/>
    </source>
</evidence>
<dbReference type="GO" id="GO:0005737">
    <property type="term" value="C:cytoplasm"/>
    <property type="evidence" value="ECO:0007669"/>
    <property type="project" value="UniProtKB-SubCell"/>
</dbReference>
<dbReference type="HAMAP" id="MF_01965">
    <property type="entry name" value="NADHX_dehydratase"/>
    <property type="match status" value="1"/>
</dbReference>
<dbReference type="PANTHER" id="PTHR12592">
    <property type="entry name" value="ATP-DEPENDENT (S)-NAD(P)H-HYDRATE DEHYDRATASE FAMILY MEMBER"/>
    <property type="match status" value="1"/>
</dbReference>
<keyword evidence="3" id="KW-0521">NADP</keyword>
<feature type="domain" description="YjeF C-terminal" evidence="8">
    <location>
        <begin position="1"/>
        <end position="278"/>
    </location>
</feature>
<dbReference type="EC" id="4.2.1.93" evidence="7"/>
<keyword evidence="2 7" id="KW-0067">ATP-binding</keyword>
<dbReference type="Gene3D" id="3.40.1190.20">
    <property type="match status" value="1"/>
</dbReference>
<evidence type="ECO:0000256" key="7">
    <source>
        <dbReference type="HAMAP-Rule" id="MF_03157"/>
    </source>
</evidence>
<dbReference type="GO" id="GO:0046496">
    <property type="term" value="P:nicotinamide nucleotide metabolic process"/>
    <property type="evidence" value="ECO:0007669"/>
    <property type="project" value="UniProtKB-UniRule"/>
</dbReference>